<reference evidence="2" key="1">
    <citation type="submission" date="2025-08" db="UniProtKB">
        <authorList>
            <consortium name="Ensembl"/>
        </authorList>
    </citation>
    <scope>IDENTIFICATION</scope>
</reference>
<dbReference type="AlphaFoldDB" id="A0A672KT21"/>
<organism evidence="2 3">
    <name type="scientific">Sinocyclocheilus grahami</name>
    <name type="common">Dianchi golden-line fish</name>
    <name type="synonym">Barbus grahami</name>
    <dbReference type="NCBI Taxonomy" id="75366"/>
    <lineage>
        <taxon>Eukaryota</taxon>
        <taxon>Metazoa</taxon>
        <taxon>Chordata</taxon>
        <taxon>Craniata</taxon>
        <taxon>Vertebrata</taxon>
        <taxon>Euteleostomi</taxon>
        <taxon>Actinopterygii</taxon>
        <taxon>Neopterygii</taxon>
        <taxon>Teleostei</taxon>
        <taxon>Ostariophysi</taxon>
        <taxon>Cypriniformes</taxon>
        <taxon>Cyprinidae</taxon>
        <taxon>Cyprininae</taxon>
        <taxon>Sinocyclocheilus</taxon>
    </lineage>
</organism>
<proteinExistence type="predicted"/>
<evidence type="ECO:0000313" key="2">
    <source>
        <dbReference type="Ensembl" id="ENSSGRP00000013831.1"/>
    </source>
</evidence>
<reference evidence="2" key="2">
    <citation type="submission" date="2025-09" db="UniProtKB">
        <authorList>
            <consortium name="Ensembl"/>
        </authorList>
    </citation>
    <scope>IDENTIFICATION</scope>
</reference>
<sequence>MPSDFTSLFSADIDLDSPKSLYSKGNSLSAHFSIGHKLYDLLPKELQLPSSREQNAAAMSQKSGGEAGPPPPTALATGKLCFHILNHLFSQMLKTGGSYDAAKTTFIKNISLDLRL</sequence>
<dbReference type="Proteomes" id="UP000472262">
    <property type="component" value="Unassembled WGS sequence"/>
</dbReference>
<evidence type="ECO:0000313" key="3">
    <source>
        <dbReference type="Proteomes" id="UP000472262"/>
    </source>
</evidence>
<feature type="region of interest" description="Disordered" evidence="1">
    <location>
        <begin position="50"/>
        <end position="74"/>
    </location>
</feature>
<name>A0A672KT21_SINGR</name>
<protein>
    <submittedName>
        <fullName evidence="2">Uncharacterized protein</fullName>
    </submittedName>
</protein>
<dbReference type="Ensembl" id="ENSSGRT00000014946.1">
    <property type="protein sequence ID" value="ENSSGRP00000013831.1"/>
    <property type="gene ID" value="ENSSGRG00000008707.1"/>
</dbReference>
<accession>A0A672KT21</accession>
<feature type="compositionally biased region" description="Polar residues" evidence="1">
    <location>
        <begin position="50"/>
        <end position="63"/>
    </location>
</feature>
<keyword evidence="3" id="KW-1185">Reference proteome</keyword>
<dbReference type="InParanoid" id="A0A672KT21"/>
<evidence type="ECO:0000256" key="1">
    <source>
        <dbReference type="SAM" id="MobiDB-lite"/>
    </source>
</evidence>